<feature type="region of interest" description="Disordered" evidence="1">
    <location>
        <begin position="145"/>
        <end position="167"/>
    </location>
</feature>
<gene>
    <name evidence="3" type="ORF">B9G39_12850</name>
</gene>
<dbReference type="SMART" id="SM01126">
    <property type="entry name" value="DDE_Tnp_IS1595"/>
    <property type="match status" value="1"/>
</dbReference>
<proteinExistence type="predicted"/>
<dbReference type="InterPro" id="IPR024445">
    <property type="entry name" value="Tnp_ISXO2-like"/>
</dbReference>
<feature type="domain" description="ISXO2-like transposase" evidence="2">
    <location>
        <begin position="124"/>
        <end position="290"/>
    </location>
</feature>
<sequence length="307" mass="35543">MINIKQLVNDEQCYQFIRQRRWPDGVSCPHCQSQQVEGNGNHQKQIARKRYRCLACHRGFDDLTLTIFSGHHQPLKVWILCLYFMGLNLSNQQIAQELDINKDDVQKMTSQLRESIFARLPVPQLSGAVEADEVYVVAGHKGNPEAVKKGRKGRRNRLKGARGRGTLEKEKPPIFGLVERGGQVIIRMLENVKQKTISPIIKQIVNTDTLIYTDEYNIYSRLKSWGYQHKTVCHGKGEYARDEDRDGFHEVHVNTIEGCWSLLRSWLRPHRGISQEKLPFYLALFEFVYNIKCRGKSLLNDLIELLI</sequence>
<feature type="compositionally biased region" description="Basic residues" evidence="1">
    <location>
        <begin position="149"/>
        <end position="162"/>
    </location>
</feature>
<dbReference type="EMBL" id="NDXW01000001">
    <property type="protein sequence ID" value="RDH44263.1"/>
    <property type="molecule type" value="Genomic_DNA"/>
</dbReference>
<dbReference type="Pfam" id="PF12762">
    <property type="entry name" value="DDE_Tnp_IS1595"/>
    <property type="match status" value="1"/>
</dbReference>
<dbReference type="NCBIfam" id="NF033547">
    <property type="entry name" value="transpos_IS1595"/>
    <property type="match status" value="1"/>
</dbReference>
<evidence type="ECO:0000256" key="1">
    <source>
        <dbReference type="SAM" id="MobiDB-lite"/>
    </source>
</evidence>
<dbReference type="InterPro" id="IPR024442">
    <property type="entry name" value="Transposase_Zn_ribbon"/>
</dbReference>
<evidence type="ECO:0000313" key="4">
    <source>
        <dbReference type="Proteomes" id="UP000257039"/>
    </source>
</evidence>
<dbReference type="InterPro" id="IPR051354">
    <property type="entry name" value="Transposase_27_IS1"/>
</dbReference>
<accession>A0A4P9VLR7</accession>
<dbReference type="PANTHER" id="PTHR33293">
    <property type="entry name" value="INSERTION ELEMENT IS1 1 PROTEIN INSB-RELATED"/>
    <property type="match status" value="1"/>
</dbReference>
<evidence type="ECO:0000313" key="3">
    <source>
        <dbReference type="EMBL" id="RDH44263.1"/>
    </source>
</evidence>
<dbReference type="Proteomes" id="UP000257039">
    <property type="component" value="Unassembled WGS sequence"/>
</dbReference>
<evidence type="ECO:0000259" key="2">
    <source>
        <dbReference type="SMART" id="SM01126"/>
    </source>
</evidence>
<reference evidence="3 4" key="1">
    <citation type="submission" date="2017-04" db="EMBL/GenBank/DDBJ databases">
        <title>Draft genome sequence of Zooshikella ganghwensis VG4 isolated from Red Sea sediments.</title>
        <authorList>
            <person name="Rehman Z."/>
            <person name="Alam I."/>
            <person name="Kamau A."/>
            <person name="Bajic V."/>
            <person name="Leiknes T."/>
        </authorList>
    </citation>
    <scope>NUCLEOTIDE SEQUENCE [LARGE SCALE GENOMIC DNA]</scope>
    <source>
        <strain evidence="3 4">VG4</strain>
    </source>
</reference>
<dbReference type="PANTHER" id="PTHR33293:SF1">
    <property type="entry name" value="INSERTION ELEMENT IS1 1 PROTEIN INSB-RELATED"/>
    <property type="match status" value="1"/>
</dbReference>
<name>A0A4P9VLR7_9GAMM</name>
<dbReference type="AlphaFoldDB" id="A0A4P9VLR7"/>
<comment type="caution">
    <text evidence="3">The sequence shown here is derived from an EMBL/GenBank/DDBJ whole genome shotgun (WGS) entry which is preliminary data.</text>
</comment>
<organism evidence="3 4">
    <name type="scientific">Zooshikella ganghwensis</name>
    <dbReference type="NCBI Taxonomy" id="202772"/>
    <lineage>
        <taxon>Bacteria</taxon>
        <taxon>Pseudomonadati</taxon>
        <taxon>Pseudomonadota</taxon>
        <taxon>Gammaproteobacteria</taxon>
        <taxon>Oceanospirillales</taxon>
        <taxon>Zooshikellaceae</taxon>
        <taxon>Zooshikella</taxon>
    </lineage>
</organism>
<dbReference type="RefSeq" id="WP_094787453.1">
    <property type="nucleotide sequence ID" value="NZ_NDXW01000001.1"/>
</dbReference>
<dbReference type="Pfam" id="PF12760">
    <property type="entry name" value="Zn_ribbon_IS1595"/>
    <property type="match status" value="1"/>
</dbReference>
<keyword evidence="4" id="KW-1185">Reference proteome</keyword>
<protein>
    <submittedName>
        <fullName evidence="3">IS1595 family transposase</fullName>
    </submittedName>
</protein>